<evidence type="ECO:0000313" key="18">
    <source>
        <dbReference type="EnsemblPlants" id="Solyc06g068690.3.1"/>
    </source>
</evidence>
<keyword evidence="6 15" id="KW-0812">Transmembrane</keyword>
<evidence type="ECO:0000256" key="9">
    <source>
        <dbReference type="ARBA" id="ARBA00022837"/>
    </source>
</evidence>
<reference evidence="18" key="2">
    <citation type="submission" date="2019-01" db="UniProtKB">
        <authorList>
            <consortium name="EnsemblPlants"/>
        </authorList>
    </citation>
    <scope>IDENTIFICATION</scope>
    <source>
        <strain evidence="18">cv. Heinz 1706</strain>
    </source>
</reference>
<evidence type="ECO:0000256" key="15">
    <source>
        <dbReference type="SAM" id="Phobius"/>
    </source>
</evidence>
<organism evidence="18">
    <name type="scientific">Solanum lycopersicum</name>
    <name type="common">Tomato</name>
    <name type="synonym">Lycopersicon esculentum</name>
    <dbReference type="NCBI Taxonomy" id="4081"/>
    <lineage>
        <taxon>Eukaryota</taxon>
        <taxon>Viridiplantae</taxon>
        <taxon>Streptophyta</taxon>
        <taxon>Embryophyta</taxon>
        <taxon>Tracheophyta</taxon>
        <taxon>Spermatophyta</taxon>
        <taxon>Magnoliopsida</taxon>
        <taxon>eudicotyledons</taxon>
        <taxon>Gunneridae</taxon>
        <taxon>Pentapetalae</taxon>
        <taxon>asterids</taxon>
        <taxon>lamiids</taxon>
        <taxon>Solanales</taxon>
        <taxon>Solanaceae</taxon>
        <taxon>Solanoideae</taxon>
        <taxon>Solaneae</taxon>
        <taxon>Solanum</taxon>
        <taxon>Solanum subgen. Lycopersicon</taxon>
    </lineage>
</organism>
<dbReference type="InterPro" id="IPR018247">
    <property type="entry name" value="EF_Hand_1_Ca_BS"/>
</dbReference>
<dbReference type="FunFam" id="2.40.30.10:FF:000019">
    <property type="entry name" value="Respiratory burst oxidase homolog A"/>
    <property type="match status" value="1"/>
</dbReference>
<dbReference type="Pfam" id="PF01425">
    <property type="entry name" value="Amidase"/>
    <property type="match status" value="1"/>
</dbReference>
<evidence type="ECO:0000256" key="7">
    <source>
        <dbReference type="ARBA" id="ARBA00022723"/>
    </source>
</evidence>
<keyword evidence="11 15" id="KW-1133">Transmembrane helix</keyword>
<evidence type="ECO:0000259" key="17">
    <source>
        <dbReference type="PROSITE" id="PS51384"/>
    </source>
</evidence>
<dbReference type="SUPFAM" id="SSF75304">
    <property type="entry name" value="Amidase signature (AS) enzymes"/>
    <property type="match status" value="1"/>
</dbReference>
<keyword evidence="12" id="KW-0560">Oxidoreductase</keyword>
<name>A0A3Q7HTE0_SOLLC</name>
<dbReference type="InterPro" id="IPR023631">
    <property type="entry name" value="Amidase_dom"/>
</dbReference>
<dbReference type="Pfam" id="PF08030">
    <property type="entry name" value="NAD_binding_6"/>
    <property type="match status" value="1"/>
</dbReference>
<dbReference type="Pfam" id="PF08022">
    <property type="entry name" value="FAD_binding_8"/>
    <property type="match status" value="1"/>
</dbReference>
<dbReference type="PaxDb" id="4081-Solyc06g068680.2.1"/>
<keyword evidence="7" id="KW-0479">Metal-binding</keyword>
<evidence type="ECO:0000256" key="13">
    <source>
        <dbReference type="ARBA" id="ARBA00023136"/>
    </source>
</evidence>
<dbReference type="InterPro" id="IPR013623">
    <property type="entry name" value="NADPH_Ox"/>
</dbReference>
<dbReference type="GO" id="GO:0005509">
    <property type="term" value="F:calcium ion binding"/>
    <property type="evidence" value="ECO:0007669"/>
    <property type="project" value="InterPro"/>
</dbReference>
<dbReference type="InterPro" id="IPR000778">
    <property type="entry name" value="Cyt_b245_heavy_chain"/>
</dbReference>
<dbReference type="SUPFAM" id="SSF52343">
    <property type="entry name" value="Ferredoxin reductase-like, C-terminal NADP-linked domain"/>
    <property type="match status" value="1"/>
</dbReference>
<feature type="region of interest" description="Disordered" evidence="14">
    <location>
        <begin position="1415"/>
        <end position="1446"/>
    </location>
</feature>
<comment type="subunit">
    <text evidence="3">Monomer and homodimer.</text>
</comment>
<dbReference type="PROSITE" id="PS00018">
    <property type="entry name" value="EF_HAND_1"/>
    <property type="match status" value="1"/>
</dbReference>
<comment type="subcellular location">
    <subcellularLocation>
        <location evidence="1">Membrane</location>
        <topology evidence="1">Multi-pass membrane protein</topology>
    </subcellularLocation>
</comment>
<dbReference type="CDD" id="cd00051">
    <property type="entry name" value="EFh"/>
    <property type="match status" value="1"/>
</dbReference>
<keyword evidence="9" id="KW-0106">Calcium</keyword>
<dbReference type="PROSITE" id="PS50222">
    <property type="entry name" value="EF_HAND_2"/>
    <property type="match status" value="1"/>
</dbReference>
<keyword evidence="19" id="KW-1185">Reference proteome</keyword>
<evidence type="ECO:0000256" key="12">
    <source>
        <dbReference type="ARBA" id="ARBA00023002"/>
    </source>
</evidence>
<dbReference type="GO" id="GO:0050664">
    <property type="term" value="F:oxidoreductase activity, acting on NAD(P)H, oxygen as acceptor"/>
    <property type="evidence" value="ECO:0007669"/>
    <property type="project" value="InterPro"/>
</dbReference>
<dbReference type="SFLD" id="SFLDG01169">
    <property type="entry name" value="NADPH_oxidase_subgroup_(NOX)"/>
    <property type="match status" value="1"/>
</dbReference>
<dbReference type="InterPro" id="IPR013112">
    <property type="entry name" value="FAD-bd_8"/>
</dbReference>
<evidence type="ECO:0000256" key="14">
    <source>
        <dbReference type="SAM" id="MobiDB-lite"/>
    </source>
</evidence>
<dbReference type="InterPro" id="IPR050369">
    <property type="entry name" value="RBOH/FRE"/>
</dbReference>
<dbReference type="InterPro" id="IPR013130">
    <property type="entry name" value="Fe3_Rdtase_TM_dom"/>
</dbReference>
<dbReference type="Proteomes" id="UP000004994">
    <property type="component" value="Chromosome 6"/>
</dbReference>
<evidence type="ECO:0000256" key="11">
    <source>
        <dbReference type="ARBA" id="ARBA00022989"/>
    </source>
</evidence>
<feature type="transmembrane region" description="Helical" evidence="15">
    <location>
        <begin position="398"/>
        <end position="416"/>
    </location>
</feature>
<dbReference type="PANTHER" id="PTHR11972">
    <property type="entry name" value="NADPH OXIDASE"/>
    <property type="match status" value="1"/>
</dbReference>
<protein>
    <submittedName>
        <fullName evidence="18">Uncharacterized protein</fullName>
    </submittedName>
</protein>
<evidence type="ECO:0000313" key="19">
    <source>
        <dbReference type="Proteomes" id="UP000004994"/>
    </source>
</evidence>
<evidence type="ECO:0000256" key="4">
    <source>
        <dbReference type="ARBA" id="ARBA00022559"/>
    </source>
</evidence>
<feature type="transmembrane region" description="Helical" evidence="15">
    <location>
        <begin position="453"/>
        <end position="472"/>
    </location>
</feature>
<dbReference type="PROSITE" id="PS51384">
    <property type="entry name" value="FAD_FR"/>
    <property type="match status" value="1"/>
</dbReference>
<dbReference type="InParanoid" id="A0A3Q7HTE0"/>
<dbReference type="PRINTS" id="PR00466">
    <property type="entry name" value="GP91PHOX"/>
</dbReference>
<dbReference type="STRING" id="4081.A0A3Q7HTE0"/>
<dbReference type="Gramene" id="Solyc06g068690.3.1">
    <property type="protein sequence ID" value="Solyc06g068690.3.1"/>
    <property type="gene ID" value="Solyc06g068690.3"/>
</dbReference>
<feature type="compositionally biased region" description="Basic and acidic residues" evidence="14">
    <location>
        <begin position="1"/>
        <end position="13"/>
    </location>
</feature>
<dbReference type="GO" id="GO:0005886">
    <property type="term" value="C:plasma membrane"/>
    <property type="evidence" value="ECO:0007669"/>
    <property type="project" value="UniProtKB-ARBA"/>
</dbReference>
<feature type="transmembrane region" description="Helical" evidence="15">
    <location>
        <begin position="314"/>
        <end position="333"/>
    </location>
</feature>
<dbReference type="Gene3D" id="3.90.1300.10">
    <property type="entry name" value="Amidase signature (AS) domain"/>
    <property type="match status" value="1"/>
</dbReference>
<dbReference type="InterPro" id="IPR036928">
    <property type="entry name" value="AS_sf"/>
</dbReference>
<evidence type="ECO:0000256" key="8">
    <source>
        <dbReference type="ARBA" id="ARBA00022827"/>
    </source>
</evidence>
<dbReference type="InterPro" id="IPR013121">
    <property type="entry name" value="Fe_red_NAD-bd_6"/>
</dbReference>
<evidence type="ECO:0000256" key="2">
    <source>
        <dbReference type="ARBA" id="ARBA00007975"/>
    </source>
</evidence>
<keyword evidence="4" id="KW-0575">Peroxidase</keyword>
<dbReference type="GO" id="GO:0004601">
    <property type="term" value="F:peroxidase activity"/>
    <property type="evidence" value="ECO:0007669"/>
    <property type="project" value="UniProtKB-KW"/>
</dbReference>
<evidence type="ECO:0000256" key="6">
    <source>
        <dbReference type="ARBA" id="ARBA00022692"/>
    </source>
</evidence>
<evidence type="ECO:0000256" key="5">
    <source>
        <dbReference type="ARBA" id="ARBA00022630"/>
    </source>
</evidence>
<dbReference type="PANTHER" id="PTHR11972:SF152">
    <property type="entry name" value="RESPIRATORY BURST OXIDASE HOMOLOG PROTEIN C"/>
    <property type="match status" value="1"/>
</dbReference>
<reference evidence="18" key="1">
    <citation type="journal article" date="2012" name="Nature">
        <title>The tomato genome sequence provides insights into fleshy fruit evolution.</title>
        <authorList>
            <consortium name="Tomato Genome Consortium"/>
        </authorList>
    </citation>
    <scope>NUCLEOTIDE SEQUENCE [LARGE SCALE GENOMIC DNA]</scope>
    <source>
        <strain evidence="18">cv. Heinz 1706</strain>
    </source>
</reference>
<evidence type="ECO:0000256" key="3">
    <source>
        <dbReference type="ARBA" id="ARBA00011407"/>
    </source>
</evidence>
<dbReference type="Pfam" id="PF01794">
    <property type="entry name" value="Ferric_reduct"/>
    <property type="match status" value="1"/>
</dbReference>
<dbReference type="Gene3D" id="2.40.30.10">
    <property type="entry name" value="Translation factors"/>
    <property type="match status" value="1"/>
</dbReference>
<dbReference type="SUPFAM" id="SSF47473">
    <property type="entry name" value="EF-hand"/>
    <property type="match status" value="1"/>
</dbReference>
<evidence type="ECO:0000256" key="1">
    <source>
        <dbReference type="ARBA" id="ARBA00004141"/>
    </source>
</evidence>
<evidence type="ECO:0000259" key="16">
    <source>
        <dbReference type="PROSITE" id="PS50222"/>
    </source>
</evidence>
<feature type="domain" description="FAD-binding FR-type" evidence="17">
    <location>
        <begin position="543"/>
        <end position="667"/>
    </location>
</feature>
<dbReference type="InterPro" id="IPR002048">
    <property type="entry name" value="EF_hand_dom"/>
</dbReference>
<keyword evidence="13 15" id="KW-0472">Membrane</keyword>
<dbReference type="InterPro" id="IPR017938">
    <property type="entry name" value="Riboflavin_synthase-like_b-brl"/>
</dbReference>
<evidence type="ECO:0000256" key="10">
    <source>
        <dbReference type="ARBA" id="ARBA00022857"/>
    </source>
</evidence>
<keyword evidence="8" id="KW-0274">FAD</keyword>
<keyword evidence="10" id="KW-0521">NADP</keyword>
<dbReference type="Pfam" id="PF08414">
    <property type="entry name" value="NADPH_Ox"/>
    <property type="match status" value="1"/>
</dbReference>
<feature type="transmembrane region" description="Helical" evidence="15">
    <location>
        <begin position="493"/>
        <end position="513"/>
    </location>
</feature>
<proteinExistence type="inferred from homology"/>
<dbReference type="InterPro" id="IPR011992">
    <property type="entry name" value="EF-hand-dom_pair"/>
</dbReference>
<accession>A0A3Q7HTE0</accession>
<dbReference type="Gene3D" id="1.10.238.10">
    <property type="entry name" value="EF-hand"/>
    <property type="match status" value="1"/>
</dbReference>
<dbReference type="CDD" id="cd06186">
    <property type="entry name" value="NOX_Duox_like_FAD_NADP"/>
    <property type="match status" value="1"/>
</dbReference>
<feature type="region of interest" description="Disordered" evidence="14">
    <location>
        <begin position="1"/>
        <end position="21"/>
    </location>
</feature>
<sequence length="1446" mass="162503">MQNPEDHHSDREIISPSYTTKSNDDKYVEVTLDIRDDTVAVHSVKNATKTKAEEAEIEALGKNLQKKRSFGATIVRNLSKRLRSQPHPPRTIDRSSTAAQNVLKGFKFISRTDGGSGWDTVQQRFDELTANSDSLLPKAKFGECIGMNKESEGFALELFDALARRRNMTSGCISKEQLKEFWEQIANQSFDSRLQTFFDMVDKDADGRLTEEEVREIICLSASANKLSNIQKQAAEYAALIMEELDRERKGYIMLENLKMLLLQAPIQSDGGKGLHRKLSHMLSMKLKPTLETNPIKRWYNNLTYFLLDNWRRVWVLLLWISVMAGLFGYKYVQYRNKAAFDVMGHCVCVAKGAAEVLKLNMALILLPVCRNTITWLRNKTKLGGAVPFDDNINFHKMVAGAIGLAVGIHILAHMTCDFPRLLNASPEKYKPMKPYFGDQPRNYWHFVKGVEGVSGIIMVVLMSIAFTLASQRFRRNKIRLPRPLNKLTGFNAFWYSHHLFVIVYSLLIVHGIELYLTKEWYKKTTWMYLAIPIILYSGERLLRAFRSSVKDVKILKVAMYPGNVLTLQMSKPQGFNYKSGQYMFVNCAAVSPFEWHPFSITSAPGDEYLSVHIRTVGDWTTKLRDVFSEPSQTGRSGLVKAAYMQDNINYYPKVLIDGPYGAPAQDYKEYEVLLLVGLGIGATPMISIVKDIVNNMKEEEYDHDLESTEQKKKSGSGSNFKRVYFYWVTREQGSFDWFKGLMNELAEMDCAEIIEMHNYCTSVYEEGDARSALIAMLQSINHAKNGVDIVSGTRVKTHFARPNWRDVYKRIALNHTDARVAKCHDLIEAENVISDKMVNLCIIFNHQSYETNICKAVIAQDSGKLGPKNCGEHLEQAKNEFPVCKCGFDMLDAGFFNDCKKLEIQKGAKDFNIPIIRSNRKLVATENGGLRDPSPLVFNSAWKSQEAKRVTDKFNYSECSGIQRPKNDEDIAFMSVLELGQLFKEKLITSEELTRIFLNRLKRYGPVLESVITITEELAFQQAKEADQVLAKGKYLGRSPPSSLPLSPLPRPLHGIPYGLKDIIAVPDYPTTWGSKSFKDQVIDVEAWVYKRLKSAGAILVAKLVSGSLAYDDIWFGGRTRNPWNIEEFSTGSSAGPASSTSAGLVPFAIGSETVGSITYPATRCGVTALRPTFGAVGRTGVMSISESLDKLGPLCRTAADCAVVLDVIRGKDPDDLSSRDIMLGDPFSVDITKLTVGYLEDADKEVVGVLRSKGVNMVPFNLDYTVDSAQGIVSFTMDVDMLAHFDEWQRSNQDDEFEAQDQWPLELRRARVISAVDYIQAQRSRSKLIQEVKENFTVDAFIGDSGDWEKVCVGNLVGMPVVVVPTGFKKISNASSDDTRRKTTITTGIYAPPDHDHVALALAMAYQSLTNHHKQRPPIDDIGPNDSIPNPPTSTVPARQLRDY</sequence>
<dbReference type="InterPro" id="IPR017927">
    <property type="entry name" value="FAD-bd_FR_type"/>
</dbReference>
<keyword evidence="5" id="KW-0285">Flavoprotein</keyword>
<dbReference type="EnsemblPlants" id="Solyc06g068690.3.1">
    <property type="protein sequence ID" value="Solyc06g068690.3.1"/>
    <property type="gene ID" value="Solyc06g068690.3"/>
</dbReference>
<comment type="similarity">
    <text evidence="2">Belongs to the RBOH (TC 5.B.1.3) family.</text>
</comment>
<dbReference type="Gene3D" id="3.40.50.80">
    <property type="entry name" value="Nucleotide-binding domain of ferredoxin-NADP reductase (FNR) module"/>
    <property type="match status" value="1"/>
</dbReference>
<dbReference type="InterPro" id="IPR039261">
    <property type="entry name" value="FNR_nucleotide-bd"/>
</dbReference>
<feature type="domain" description="EF-hand" evidence="16">
    <location>
        <begin position="189"/>
        <end position="224"/>
    </location>
</feature>
<dbReference type="FunFam" id="1.10.238.10:FF:000049">
    <property type="entry name" value="Respiratory burst oxidase homolog A"/>
    <property type="match status" value="1"/>
</dbReference>
<dbReference type="SUPFAM" id="SSF63380">
    <property type="entry name" value="Riboflavin synthase domain-like"/>
    <property type="match status" value="1"/>
</dbReference>